<organism evidence="1">
    <name type="scientific">candidate division CPR3 bacterium</name>
    <dbReference type="NCBI Taxonomy" id="2268181"/>
    <lineage>
        <taxon>Bacteria</taxon>
        <taxon>Bacteria division CPR3</taxon>
    </lineage>
</organism>
<evidence type="ECO:0000313" key="1">
    <source>
        <dbReference type="EMBL" id="HHR92011.1"/>
    </source>
</evidence>
<dbReference type="AlphaFoldDB" id="A0A7C5USR3"/>
<reference evidence="1" key="1">
    <citation type="journal article" date="2020" name="mSystems">
        <title>Genome- and Community-Level Interaction Insights into Carbon Utilization and Element Cycling Functions of Hydrothermarchaeota in Hydrothermal Sediment.</title>
        <authorList>
            <person name="Zhou Z."/>
            <person name="Liu Y."/>
            <person name="Xu W."/>
            <person name="Pan J."/>
            <person name="Luo Z.H."/>
            <person name="Li M."/>
        </authorList>
    </citation>
    <scope>NUCLEOTIDE SEQUENCE [LARGE SCALE GENOMIC DNA]</scope>
    <source>
        <strain evidence="1">SpSt-1042</strain>
    </source>
</reference>
<comment type="caution">
    <text evidence="1">The sequence shown here is derived from an EMBL/GenBank/DDBJ whole genome shotgun (WGS) entry which is preliminary data.</text>
</comment>
<name>A0A7C5USR3_UNCC3</name>
<dbReference type="EMBL" id="DRVY01000020">
    <property type="protein sequence ID" value="HHR92011.1"/>
    <property type="molecule type" value="Genomic_DNA"/>
</dbReference>
<sequence length="132" mass="15245">MFEDIHTQIIGPLLEACGLEKEDQARLSVIIYQVIIMNLILKILEYLPEEKKREVESMLAKAKDDNEKLKILTDALVDSPQTKKAIESYIQNDLFKFLKEMINAFLKNATPEQEKRFLDLLKNTPSVSHKTP</sequence>
<accession>A0A7C5USR3</accession>
<protein>
    <submittedName>
        <fullName evidence="1">Uncharacterized protein</fullName>
    </submittedName>
</protein>
<gene>
    <name evidence="1" type="ORF">ENL96_00660</name>
</gene>
<proteinExistence type="predicted"/>